<keyword evidence="1" id="KW-0472">Membrane</keyword>
<dbReference type="GO" id="GO:0016757">
    <property type="term" value="F:glycosyltransferase activity"/>
    <property type="evidence" value="ECO:0007669"/>
    <property type="project" value="InterPro"/>
</dbReference>
<dbReference type="PANTHER" id="PTHR20961">
    <property type="entry name" value="GLYCOSYLTRANSFERASE"/>
    <property type="match status" value="1"/>
</dbReference>
<dbReference type="Proteomes" id="UP001301350">
    <property type="component" value="Unassembled WGS sequence"/>
</dbReference>
<evidence type="ECO:0000313" key="3">
    <source>
        <dbReference type="Proteomes" id="UP001301350"/>
    </source>
</evidence>
<dbReference type="InterPro" id="IPR007657">
    <property type="entry name" value="Glycosyltransferase_61"/>
</dbReference>
<sequence length="520" mass="59460">MCVTPRKQGRTRKGGLQSRRAAATQRLTWLVILCALCLLSTMIAALLDPRWPTQWPDIPFQRWRRSVTAPAWATDRSARLVQSPSQARNRFTYLRLINAVYSTGNVLAPYDWEPGATADEAKRQVLVRSVGGSSVQSVTLTPASWFYGNGSAWAGVPLRACDRYEWRTAVLLMPTHFGLRNFAHATFDLTYPLYSTLMLLAADTLRRDEQNDPTLYPLPVVLILDMSSLQRSGFPPVGGRERLARLMDLFRPLVQEVVVLTADGIESRSHRPYRTCFRDLVLGAREQPLRNKDWFYVLPDPEGSVDPHLRWNTDALRGSLMRGMTRAMHRFFRRTCNATYHRMAERTDRSPRAVIGRTSRRRRLMNAEQLARALSAEYLDHFGDSPWCEQFATIHQRRALVAMHGAEWSHLFSLRDPEHALTVEVFPPQCVPPTFFGAMAQWLGVPRHGIAQVENTSAAVFTDEYWEHVQCRKELAANKSVPKSCWFQANLVMEDKQIAEIREWLDGNKDERHGNATGEW</sequence>
<keyword evidence="1" id="KW-1133">Transmembrane helix</keyword>
<protein>
    <submittedName>
        <fullName evidence="2">Uncharacterized protein</fullName>
    </submittedName>
</protein>
<evidence type="ECO:0000256" key="1">
    <source>
        <dbReference type="SAM" id="Phobius"/>
    </source>
</evidence>
<keyword evidence="1" id="KW-0812">Transmembrane</keyword>
<comment type="caution">
    <text evidence="2">The sequence shown here is derived from an EMBL/GenBank/DDBJ whole genome shotgun (WGS) entry which is preliminary data.</text>
</comment>
<organism evidence="2 3">
    <name type="scientific">Cyanidium caldarium</name>
    <name type="common">Red alga</name>
    <dbReference type="NCBI Taxonomy" id="2771"/>
    <lineage>
        <taxon>Eukaryota</taxon>
        <taxon>Rhodophyta</taxon>
        <taxon>Bangiophyceae</taxon>
        <taxon>Cyanidiales</taxon>
        <taxon>Cyanidiaceae</taxon>
        <taxon>Cyanidium</taxon>
    </lineage>
</organism>
<gene>
    <name evidence="2" type="ORF">CDCA_CDCA10G2971</name>
</gene>
<dbReference type="EMBL" id="JANCYW010000010">
    <property type="protein sequence ID" value="KAK4536946.1"/>
    <property type="molecule type" value="Genomic_DNA"/>
</dbReference>
<name>A0AAV9IXS0_CYACA</name>
<proteinExistence type="predicted"/>
<evidence type="ECO:0000313" key="2">
    <source>
        <dbReference type="EMBL" id="KAK4536946.1"/>
    </source>
</evidence>
<dbReference type="AlphaFoldDB" id="A0AAV9IXS0"/>
<accession>A0AAV9IXS0</accession>
<keyword evidence="3" id="KW-1185">Reference proteome</keyword>
<reference evidence="2 3" key="1">
    <citation type="submission" date="2022-07" db="EMBL/GenBank/DDBJ databases">
        <title>Genome-wide signatures of adaptation to extreme environments.</title>
        <authorList>
            <person name="Cho C.H."/>
            <person name="Yoon H.S."/>
        </authorList>
    </citation>
    <scope>NUCLEOTIDE SEQUENCE [LARGE SCALE GENOMIC DNA]</scope>
    <source>
        <strain evidence="2 3">DBV 063 E5</strain>
    </source>
</reference>
<feature type="transmembrane region" description="Helical" evidence="1">
    <location>
        <begin position="27"/>
        <end position="47"/>
    </location>
</feature>